<sequence length="118" mass="13441">MVEALSAIYLLDLKKTILQCFSRMICAKKFLKTQTNTRNLKSATIDKWEPIGVKNGDGNPENEVSPNDPSFYMIQKLDPFMSCLRSNFQMHFEPYPHLSVEEVPDSTEEPPCMGPVAR</sequence>
<evidence type="ECO:0000313" key="3">
    <source>
        <dbReference type="Proteomes" id="UP000499080"/>
    </source>
</evidence>
<reference evidence="2 3" key="1">
    <citation type="journal article" date="2019" name="Sci. Rep.">
        <title>Orb-weaving spider Araneus ventricosus genome elucidates the spidroin gene catalogue.</title>
        <authorList>
            <person name="Kono N."/>
            <person name="Nakamura H."/>
            <person name="Ohtoshi R."/>
            <person name="Moran D.A.P."/>
            <person name="Shinohara A."/>
            <person name="Yoshida Y."/>
            <person name="Fujiwara M."/>
            <person name="Mori M."/>
            <person name="Tomita M."/>
            <person name="Arakawa K."/>
        </authorList>
    </citation>
    <scope>NUCLEOTIDE SEQUENCE [LARGE SCALE GENOMIC DNA]</scope>
</reference>
<dbReference type="AlphaFoldDB" id="A0A4Y2WJG6"/>
<comment type="caution">
    <text evidence="2">The sequence shown here is derived from an EMBL/GenBank/DDBJ whole genome shotgun (WGS) entry which is preliminary data.</text>
</comment>
<organism evidence="2 3">
    <name type="scientific">Araneus ventricosus</name>
    <name type="common">Orbweaver spider</name>
    <name type="synonym">Epeira ventricosa</name>
    <dbReference type="NCBI Taxonomy" id="182803"/>
    <lineage>
        <taxon>Eukaryota</taxon>
        <taxon>Metazoa</taxon>
        <taxon>Ecdysozoa</taxon>
        <taxon>Arthropoda</taxon>
        <taxon>Chelicerata</taxon>
        <taxon>Arachnida</taxon>
        <taxon>Araneae</taxon>
        <taxon>Araneomorphae</taxon>
        <taxon>Entelegynae</taxon>
        <taxon>Araneoidea</taxon>
        <taxon>Araneidae</taxon>
        <taxon>Araneus</taxon>
    </lineage>
</organism>
<dbReference type="EMBL" id="BGPR01062176">
    <property type="protein sequence ID" value="GBO37645.1"/>
    <property type="molecule type" value="Genomic_DNA"/>
</dbReference>
<proteinExistence type="predicted"/>
<evidence type="ECO:0000256" key="1">
    <source>
        <dbReference type="SAM" id="MobiDB-lite"/>
    </source>
</evidence>
<evidence type="ECO:0000313" key="2">
    <source>
        <dbReference type="EMBL" id="GBO37645.1"/>
    </source>
</evidence>
<protein>
    <submittedName>
        <fullName evidence="2">Uncharacterized protein</fullName>
    </submittedName>
</protein>
<name>A0A4Y2WJG6_ARAVE</name>
<accession>A0A4Y2WJG6</accession>
<feature type="region of interest" description="Disordered" evidence="1">
    <location>
        <begin position="99"/>
        <end position="118"/>
    </location>
</feature>
<gene>
    <name evidence="2" type="ORF">AVEN_232700_1</name>
</gene>
<keyword evidence="3" id="KW-1185">Reference proteome</keyword>
<dbReference type="Proteomes" id="UP000499080">
    <property type="component" value="Unassembled WGS sequence"/>
</dbReference>